<dbReference type="InterPro" id="IPR012373">
    <property type="entry name" value="Ferrdict_sens_TM"/>
</dbReference>
<dbReference type="RefSeq" id="WP_254154569.1">
    <property type="nucleotide sequence ID" value="NZ_JAHESD010000035.1"/>
</dbReference>
<organism evidence="3 4">
    <name type="scientific">Chryseosolibacter indicus</name>
    <dbReference type="NCBI Taxonomy" id="2782351"/>
    <lineage>
        <taxon>Bacteria</taxon>
        <taxon>Pseudomonadati</taxon>
        <taxon>Bacteroidota</taxon>
        <taxon>Cytophagia</taxon>
        <taxon>Cytophagales</taxon>
        <taxon>Chryseotaleaceae</taxon>
        <taxon>Chryseosolibacter</taxon>
    </lineage>
</organism>
<keyword evidence="4" id="KW-1185">Reference proteome</keyword>
<gene>
    <name evidence="3" type="ORF">KK060_15065</name>
</gene>
<dbReference type="InterPro" id="IPR032508">
    <property type="entry name" value="FecR_C"/>
</dbReference>
<dbReference type="Pfam" id="PF16344">
    <property type="entry name" value="FecR_C"/>
    <property type="match status" value="1"/>
</dbReference>
<dbReference type="Gene3D" id="3.55.50.30">
    <property type="match status" value="1"/>
</dbReference>
<dbReference type="Gene3D" id="2.60.120.1440">
    <property type="match status" value="1"/>
</dbReference>
<protein>
    <submittedName>
        <fullName evidence="3">FecR domain-containing protein</fullName>
    </submittedName>
</protein>
<dbReference type="Proteomes" id="UP000772618">
    <property type="component" value="Unassembled WGS sequence"/>
</dbReference>
<evidence type="ECO:0000259" key="2">
    <source>
        <dbReference type="Pfam" id="PF16344"/>
    </source>
</evidence>
<feature type="domain" description="Protein FecR C-terminal" evidence="2">
    <location>
        <begin position="249"/>
        <end position="314"/>
    </location>
</feature>
<comment type="caution">
    <text evidence="3">The sequence shown here is derived from an EMBL/GenBank/DDBJ whole genome shotgun (WGS) entry which is preliminary data.</text>
</comment>
<accession>A0ABS5VT72</accession>
<sequence>MKEIPFDLIARYLSNQASDLEQDQLLDWVSQDILHQKIFHEFKEAWESQHVREDKYNAHLALKAVNEKIDAQNSNVHTLRIPLFKVAATITLLIACSITIRFIFKATPPSETMVTAITTTKTDTIYLEDGSRVILNKNSSLSYPKKFNSKVREVKLNGEAFFEVAHNSAKPFKVIGKHVTTQVLGTSFNIHTTKQYSTVTVISGRVKVFNDQREAILNIADQIKADSSNTFLITRIDTDEVTGWIDNSFSFKDSPLDIVVTQIANRFDLENNVDPESIKDCVITARFRNESLEDILKAISFSTGTQFQVHNKTINLLKGCE</sequence>
<dbReference type="PANTHER" id="PTHR30273">
    <property type="entry name" value="PERIPLASMIC SIGNAL SENSOR AND SIGMA FACTOR ACTIVATOR FECR-RELATED"/>
    <property type="match status" value="1"/>
</dbReference>
<evidence type="ECO:0000313" key="4">
    <source>
        <dbReference type="Proteomes" id="UP000772618"/>
    </source>
</evidence>
<dbReference type="Pfam" id="PF04773">
    <property type="entry name" value="FecR"/>
    <property type="match status" value="1"/>
</dbReference>
<proteinExistence type="predicted"/>
<name>A0ABS5VT72_9BACT</name>
<feature type="domain" description="FecR protein" evidence="1">
    <location>
        <begin position="120"/>
        <end position="207"/>
    </location>
</feature>
<dbReference type="EMBL" id="JAHESD010000035">
    <property type="protein sequence ID" value="MBT1704612.1"/>
    <property type="molecule type" value="Genomic_DNA"/>
</dbReference>
<reference evidence="3 4" key="1">
    <citation type="submission" date="2021-05" db="EMBL/GenBank/DDBJ databases">
        <title>A Polyphasic approach of four new species of the genus Ohtaekwangia: Ohtaekwangia histidinii sp. nov., Ohtaekwangia cretensis sp. nov., Ohtaekwangia indiensis sp. nov., Ohtaekwangia reichenbachii sp. nov. from diverse environment.</title>
        <authorList>
            <person name="Octaviana S."/>
        </authorList>
    </citation>
    <scope>NUCLEOTIDE SEQUENCE [LARGE SCALE GENOMIC DNA]</scope>
    <source>
        <strain evidence="3 4">PWU20</strain>
    </source>
</reference>
<dbReference type="InterPro" id="IPR006860">
    <property type="entry name" value="FecR"/>
</dbReference>
<dbReference type="PANTHER" id="PTHR30273:SF2">
    <property type="entry name" value="PROTEIN FECR"/>
    <property type="match status" value="1"/>
</dbReference>
<evidence type="ECO:0000259" key="1">
    <source>
        <dbReference type="Pfam" id="PF04773"/>
    </source>
</evidence>
<dbReference type="PIRSF" id="PIRSF018266">
    <property type="entry name" value="FecR"/>
    <property type="match status" value="1"/>
</dbReference>
<evidence type="ECO:0000313" key="3">
    <source>
        <dbReference type="EMBL" id="MBT1704612.1"/>
    </source>
</evidence>